<dbReference type="EMBL" id="OJIN01000199">
    <property type="protein sequence ID" value="SPD75371.1"/>
    <property type="molecule type" value="Genomic_DNA"/>
</dbReference>
<evidence type="ECO:0000313" key="1">
    <source>
        <dbReference type="EMBL" id="SPD75371.1"/>
    </source>
</evidence>
<dbReference type="AlphaFoldDB" id="A0A445N182"/>
<sequence>MMESMSAQSSTRMSNRSHCPAQMEKTKVGLFIFVFFFNLYVNNLSTDRLGHLFQLFFANVININLEVTPTYAEDPVPGLFLSLLYFSSFAHKNFRCHIASFSDKVFARKNKRIYL</sequence>
<proteinExistence type="predicted"/>
<protein>
    <submittedName>
        <fullName evidence="1">Uncharacterized protein</fullName>
    </submittedName>
</protein>
<reference evidence="1" key="1">
    <citation type="submission" date="2018-01" db="EMBL/GenBank/DDBJ databases">
        <authorList>
            <person name="Regsiter A."/>
            <person name="William W."/>
        </authorList>
    </citation>
    <scope>NUCLEOTIDE SEQUENCE</scope>
    <source>
        <strain evidence="1">TRIP AH-1</strain>
    </source>
</reference>
<gene>
    <name evidence="1" type="ORF">PITCH_A560012</name>
</gene>
<name>A0A445N182_9BACT</name>
<organism evidence="1">
    <name type="scientific">uncultured Desulfobacterium sp</name>
    <dbReference type="NCBI Taxonomy" id="201089"/>
    <lineage>
        <taxon>Bacteria</taxon>
        <taxon>Pseudomonadati</taxon>
        <taxon>Thermodesulfobacteriota</taxon>
        <taxon>Desulfobacteria</taxon>
        <taxon>Desulfobacterales</taxon>
        <taxon>Desulfobacteriaceae</taxon>
        <taxon>Desulfobacterium</taxon>
        <taxon>environmental samples</taxon>
    </lineage>
</organism>
<accession>A0A445N182</accession>